<dbReference type="InterPro" id="IPR018247">
    <property type="entry name" value="EF_Hand_1_Ca_BS"/>
</dbReference>
<dbReference type="GO" id="GO:0004553">
    <property type="term" value="F:hydrolase activity, hydrolyzing O-glycosyl compounds"/>
    <property type="evidence" value="ECO:0007669"/>
    <property type="project" value="InterPro"/>
</dbReference>
<dbReference type="PROSITE" id="PS00018">
    <property type="entry name" value="EF_HAND_1"/>
    <property type="match status" value="1"/>
</dbReference>
<dbReference type="Pfam" id="PF00404">
    <property type="entry name" value="Dockerin_1"/>
    <property type="match status" value="1"/>
</dbReference>
<dbReference type="Gene3D" id="1.10.1330.10">
    <property type="entry name" value="Dockerin domain"/>
    <property type="match status" value="1"/>
</dbReference>
<dbReference type="NCBIfam" id="NF041540">
    <property type="entry name" value="dockerin_GC"/>
    <property type="match status" value="1"/>
</dbReference>
<sequence>FYRNIGTDAEPIFSDYKLVESNGVPIDLPGSPRSRPSLCYWTGDGHFGPMDAYPDVLIGAGDGKVHLYRGIPEIADMDGSGNVDIADFTLFVAYWLQQDYEADLTGDGQVDNDDLYRFIEVWLLALEEQSQN</sequence>
<organism evidence="1">
    <name type="scientific">marine sediment metagenome</name>
    <dbReference type="NCBI Taxonomy" id="412755"/>
    <lineage>
        <taxon>unclassified sequences</taxon>
        <taxon>metagenomes</taxon>
        <taxon>ecological metagenomes</taxon>
    </lineage>
</organism>
<dbReference type="AlphaFoldDB" id="X0SMY7"/>
<evidence type="ECO:0008006" key="2">
    <source>
        <dbReference type="Google" id="ProtNLM"/>
    </source>
</evidence>
<feature type="non-terminal residue" evidence="1">
    <location>
        <position position="1"/>
    </location>
</feature>
<dbReference type="GO" id="GO:0000272">
    <property type="term" value="P:polysaccharide catabolic process"/>
    <property type="evidence" value="ECO:0007669"/>
    <property type="project" value="InterPro"/>
</dbReference>
<accession>X0SMY7</accession>
<evidence type="ECO:0000313" key="1">
    <source>
        <dbReference type="EMBL" id="GAF82438.1"/>
    </source>
</evidence>
<name>X0SMY7_9ZZZZ</name>
<dbReference type="InterPro" id="IPR002105">
    <property type="entry name" value="Dockerin_1_rpt"/>
</dbReference>
<proteinExistence type="predicted"/>
<gene>
    <name evidence="1" type="ORF">S01H1_01729</name>
</gene>
<reference evidence="1" key="1">
    <citation type="journal article" date="2014" name="Front. Microbiol.">
        <title>High frequency of phylogenetically diverse reductive dehalogenase-homologous genes in deep subseafloor sedimentary metagenomes.</title>
        <authorList>
            <person name="Kawai M."/>
            <person name="Futagami T."/>
            <person name="Toyoda A."/>
            <person name="Takaki Y."/>
            <person name="Nishi S."/>
            <person name="Hori S."/>
            <person name="Arai W."/>
            <person name="Tsubouchi T."/>
            <person name="Morono Y."/>
            <person name="Uchiyama I."/>
            <person name="Ito T."/>
            <person name="Fujiyama A."/>
            <person name="Inagaki F."/>
            <person name="Takami H."/>
        </authorList>
    </citation>
    <scope>NUCLEOTIDE SEQUENCE</scope>
    <source>
        <strain evidence="1">Expedition CK06-06</strain>
    </source>
</reference>
<dbReference type="InterPro" id="IPR053783">
    <property type="entry name" value="Dockerin_dom_GC-type"/>
</dbReference>
<dbReference type="EMBL" id="BARS01000776">
    <property type="protein sequence ID" value="GAF82438.1"/>
    <property type="molecule type" value="Genomic_DNA"/>
</dbReference>
<protein>
    <recommendedName>
        <fullName evidence="2">Dockerin domain-containing protein</fullName>
    </recommendedName>
</protein>
<dbReference type="InterPro" id="IPR036439">
    <property type="entry name" value="Dockerin_dom_sf"/>
</dbReference>
<dbReference type="SUPFAM" id="SSF63446">
    <property type="entry name" value="Type I dockerin domain"/>
    <property type="match status" value="1"/>
</dbReference>
<comment type="caution">
    <text evidence="1">The sequence shown here is derived from an EMBL/GenBank/DDBJ whole genome shotgun (WGS) entry which is preliminary data.</text>
</comment>